<feature type="non-terminal residue" evidence="3">
    <location>
        <position position="70"/>
    </location>
</feature>
<dbReference type="SUPFAM" id="SSF51998">
    <property type="entry name" value="PFL-like glycyl radical enzymes"/>
    <property type="match status" value="1"/>
</dbReference>
<evidence type="ECO:0000259" key="2">
    <source>
        <dbReference type="Pfam" id="PF02867"/>
    </source>
</evidence>
<evidence type="ECO:0000313" key="4">
    <source>
        <dbReference type="Proteomes" id="UP000235598"/>
    </source>
</evidence>
<dbReference type="PANTHER" id="PTHR11573:SF30">
    <property type="entry name" value="RIBONUCLEOSIDE-DIPHOSPHATE REDUCTASE 2 SUBUNIT ALPHA"/>
    <property type="match status" value="1"/>
</dbReference>
<dbReference type="OrthoDB" id="9762933at2"/>
<name>A0A2N6V895_9MICO</name>
<evidence type="ECO:0000256" key="1">
    <source>
        <dbReference type="ARBA" id="ARBA00010406"/>
    </source>
</evidence>
<dbReference type="Proteomes" id="UP000235598">
    <property type="component" value="Unassembled WGS sequence"/>
</dbReference>
<sequence length="70" mass="7839">LLRKRGARPVLVGARQGAGAVYMNAHHPDIYSFLDTKRENADEKIRIKTLSLGVVIPDITFHLAKKNEPM</sequence>
<feature type="domain" description="Ribonucleotide reductase large subunit C-terminal" evidence="2">
    <location>
        <begin position="13"/>
        <end position="69"/>
    </location>
</feature>
<evidence type="ECO:0000313" key="3">
    <source>
        <dbReference type="EMBL" id="PMC95405.1"/>
    </source>
</evidence>
<accession>A0A2N6V895</accession>
<reference evidence="3 4" key="1">
    <citation type="submission" date="2017-09" db="EMBL/GenBank/DDBJ databases">
        <title>Bacterial strain isolated from the female urinary microbiota.</title>
        <authorList>
            <person name="Thomas-White K."/>
            <person name="Kumar N."/>
            <person name="Forster S."/>
            <person name="Putonti C."/>
            <person name="Lawley T."/>
            <person name="Wolfe A.J."/>
        </authorList>
    </citation>
    <scope>NUCLEOTIDE SEQUENCE [LARGE SCALE GENOMIC DNA]</scope>
    <source>
        <strain evidence="3 4">UMB1301</strain>
    </source>
</reference>
<gene>
    <name evidence="3" type="ORF">CJ199_16900</name>
</gene>
<dbReference type="EMBL" id="PNHK01000937">
    <property type="protein sequence ID" value="PMC95405.1"/>
    <property type="molecule type" value="Genomic_DNA"/>
</dbReference>
<dbReference type="InterPro" id="IPR000788">
    <property type="entry name" value="RNR_lg_C"/>
</dbReference>
<proteinExistence type="inferred from homology"/>
<dbReference type="GO" id="GO:0005524">
    <property type="term" value="F:ATP binding"/>
    <property type="evidence" value="ECO:0007669"/>
    <property type="project" value="TreeGrafter"/>
</dbReference>
<organism evidence="3 4">
    <name type="scientific">Brevibacterium paucivorans</name>
    <dbReference type="NCBI Taxonomy" id="170994"/>
    <lineage>
        <taxon>Bacteria</taxon>
        <taxon>Bacillati</taxon>
        <taxon>Actinomycetota</taxon>
        <taxon>Actinomycetes</taxon>
        <taxon>Micrococcales</taxon>
        <taxon>Brevibacteriaceae</taxon>
        <taxon>Brevibacterium</taxon>
    </lineage>
</organism>
<dbReference type="GO" id="GO:0009263">
    <property type="term" value="P:deoxyribonucleotide biosynthetic process"/>
    <property type="evidence" value="ECO:0007669"/>
    <property type="project" value="TreeGrafter"/>
</dbReference>
<dbReference type="Pfam" id="PF02867">
    <property type="entry name" value="Ribonuc_red_lgC"/>
    <property type="match status" value="1"/>
</dbReference>
<dbReference type="RefSeq" id="WP_146004947.1">
    <property type="nucleotide sequence ID" value="NZ_PNHK01000937.1"/>
</dbReference>
<dbReference type="GO" id="GO:0005971">
    <property type="term" value="C:ribonucleoside-diphosphate reductase complex"/>
    <property type="evidence" value="ECO:0007669"/>
    <property type="project" value="TreeGrafter"/>
</dbReference>
<protein>
    <recommendedName>
        <fullName evidence="2">Ribonucleotide reductase large subunit C-terminal domain-containing protein</fullName>
    </recommendedName>
</protein>
<dbReference type="Gene3D" id="3.20.70.20">
    <property type="match status" value="1"/>
</dbReference>
<dbReference type="AlphaFoldDB" id="A0A2N6V895"/>
<dbReference type="GO" id="GO:0004748">
    <property type="term" value="F:ribonucleoside-diphosphate reductase activity, thioredoxin disulfide as acceptor"/>
    <property type="evidence" value="ECO:0007669"/>
    <property type="project" value="TreeGrafter"/>
</dbReference>
<dbReference type="PANTHER" id="PTHR11573">
    <property type="entry name" value="RIBONUCLEOSIDE-DIPHOSPHATE REDUCTASE LARGE CHAIN"/>
    <property type="match status" value="1"/>
</dbReference>
<comment type="caution">
    <text evidence="3">The sequence shown here is derived from an EMBL/GenBank/DDBJ whole genome shotgun (WGS) entry which is preliminary data.</text>
</comment>
<feature type="non-terminal residue" evidence="3">
    <location>
        <position position="1"/>
    </location>
</feature>
<comment type="similarity">
    <text evidence="1">Belongs to the ribonucleoside diphosphate reductase large chain family.</text>
</comment>
<dbReference type="InterPro" id="IPR039718">
    <property type="entry name" value="Rrm1"/>
</dbReference>